<evidence type="ECO:0000259" key="8">
    <source>
        <dbReference type="Pfam" id="PF02770"/>
    </source>
</evidence>
<dbReference type="InterPro" id="IPR052161">
    <property type="entry name" value="Mycobact_Acyl-CoA_DH"/>
</dbReference>
<evidence type="ECO:0000313" key="11">
    <source>
        <dbReference type="Proteomes" id="UP000765845"/>
    </source>
</evidence>
<dbReference type="Pfam" id="PF00441">
    <property type="entry name" value="Acyl-CoA_dh_1"/>
    <property type="match status" value="1"/>
</dbReference>
<evidence type="ECO:0000259" key="7">
    <source>
        <dbReference type="Pfam" id="PF00441"/>
    </source>
</evidence>
<dbReference type="InterPro" id="IPR046373">
    <property type="entry name" value="Acyl-CoA_Oxase/DH_mid-dom_sf"/>
</dbReference>
<comment type="cofactor">
    <cofactor evidence="1 6">
        <name>FAD</name>
        <dbReference type="ChEBI" id="CHEBI:57692"/>
    </cofactor>
</comment>
<feature type="domain" description="Acyl-CoA oxidase/dehydrogenase middle" evidence="8">
    <location>
        <begin position="132"/>
        <end position="227"/>
    </location>
</feature>
<dbReference type="SUPFAM" id="SSF47203">
    <property type="entry name" value="Acyl-CoA dehydrogenase C-terminal domain-like"/>
    <property type="match status" value="1"/>
</dbReference>
<dbReference type="EMBL" id="JAAWWK010000001">
    <property type="protein sequence ID" value="NKI15856.1"/>
    <property type="molecule type" value="Genomic_DNA"/>
</dbReference>
<dbReference type="InterPro" id="IPR013786">
    <property type="entry name" value="AcylCoA_DH/ox_N"/>
</dbReference>
<evidence type="ECO:0000256" key="4">
    <source>
        <dbReference type="ARBA" id="ARBA00022827"/>
    </source>
</evidence>
<evidence type="ECO:0000313" key="10">
    <source>
        <dbReference type="EMBL" id="NKI15856.1"/>
    </source>
</evidence>
<organism evidence="10 11">
    <name type="scientific">Spongiibacter thalassae</name>
    <dbReference type="NCBI Taxonomy" id="2721624"/>
    <lineage>
        <taxon>Bacteria</taxon>
        <taxon>Pseudomonadati</taxon>
        <taxon>Pseudomonadota</taxon>
        <taxon>Gammaproteobacteria</taxon>
        <taxon>Cellvibrionales</taxon>
        <taxon>Spongiibacteraceae</taxon>
        <taxon>Spongiibacter</taxon>
    </lineage>
</organism>
<dbReference type="InterPro" id="IPR037069">
    <property type="entry name" value="AcylCoA_DH/ox_N_sf"/>
</dbReference>
<accession>A0ABX1GA92</accession>
<dbReference type="Gene3D" id="1.20.140.10">
    <property type="entry name" value="Butyryl-CoA Dehydrogenase, subunit A, domain 3"/>
    <property type="match status" value="1"/>
</dbReference>
<keyword evidence="11" id="KW-1185">Reference proteome</keyword>
<comment type="caution">
    <text evidence="10">The sequence shown here is derived from an EMBL/GenBank/DDBJ whole genome shotgun (WGS) entry which is preliminary data.</text>
</comment>
<proteinExistence type="inferred from homology"/>
<evidence type="ECO:0000259" key="9">
    <source>
        <dbReference type="Pfam" id="PF02771"/>
    </source>
</evidence>
<keyword evidence="4 6" id="KW-0274">FAD</keyword>
<feature type="domain" description="Acyl-CoA dehydrogenase/oxidase C-terminal" evidence="7">
    <location>
        <begin position="239"/>
        <end position="403"/>
    </location>
</feature>
<dbReference type="InterPro" id="IPR009100">
    <property type="entry name" value="AcylCoA_DH/oxidase_NM_dom_sf"/>
</dbReference>
<reference evidence="10 11" key="1">
    <citation type="submission" date="2020-04" db="EMBL/GenBank/DDBJ databases">
        <authorList>
            <person name="Yoon J."/>
        </authorList>
    </citation>
    <scope>NUCLEOTIDE SEQUENCE [LARGE SCALE GENOMIC DNA]</scope>
    <source>
        <strain evidence="10 11">KMU-166</strain>
    </source>
</reference>
<dbReference type="PANTHER" id="PTHR43292">
    <property type="entry name" value="ACYL-COA DEHYDROGENASE"/>
    <property type="match status" value="1"/>
</dbReference>
<evidence type="ECO:0000256" key="6">
    <source>
        <dbReference type="RuleBase" id="RU362125"/>
    </source>
</evidence>
<dbReference type="Proteomes" id="UP000765845">
    <property type="component" value="Unassembled WGS sequence"/>
</dbReference>
<dbReference type="InterPro" id="IPR006091">
    <property type="entry name" value="Acyl-CoA_Oxase/DH_mid-dom"/>
</dbReference>
<dbReference type="Pfam" id="PF02770">
    <property type="entry name" value="Acyl-CoA_dh_M"/>
    <property type="match status" value="1"/>
</dbReference>
<keyword evidence="5 6" id="KW-0560">Oxidoreductase</keyword>
<evidence type="ECO:0000256" key="5">
    <source>
        <dbReference type="ARBA" id="ARBA00023002"/>
    </source>
</evidence>
<dbReference type="Pfam" id="PF02771">
    <property type="entry name" value="Acyl-CoA_dh_N"/>
    <property type="match status" value="1"/>
</dbReference>
<comment type="similarity">
    <text evidence="2 6">Belongs to the acyl-CoA dehydrogenase family.</text>
</comment>
<evidence type="ECO:0000256" key="2">
    <source>
        <dbReference type="ARBA" id="ARBA00009347"/>
    </source>
</evidence>
<dbReference type="InterPro" id="IPR009075">
    <property type="entry name" value="AcylCo_DH/oxidase_C"/>
</dbReference>
<protein>
    <submittedName>
        <fullName evidence="10">Acyl-CoA dehydrogenase</fullName>
    </submittedName>
</protein>
<gene>
    <name evidence="10" type="ORF">HCU74_00335</name>
</gene>
<name>A0ABX1GA92_9GAMM</name>
<evidence type="ECO:0000256" key="3">
    <source>
        <dbReference type="ARBA" id="ARBA00022630"/>
    </source>
</evidence>
<keyword evidence="3 6" id="KW-0285">Flavoprotein</keyword>
<sequence>MGYKTVAPEKNMDLGKFRNEICDFLNNHIPDDVWEAVAKTTSYFPAFSAVMTMHKLLATKGWSVVNWPEEYGGPGWSDEQRRIFFEEYCSRGLPMMAPQSVGMVAPAIMKFGTAEQKAKYLPPIASGADTWCQGYSEPNAGSDLVSLQCRADSDGDHYIINGQKTWTTWAFEVDHIFLLVRTSSEGRPQAGITFLLIDSMSLPGMEVRPIIGLDGMPEQAEVFFDNVRVPKTQVLGTENQGWTVAKYLLEHERAAGGSFQFVLRRELDKLRTLANVTDDGHGSKISSDPVFKQKCAELEVDWRCLAASENYARRIGSNHPEAAHMASLIKLESMNLTQHISELALDISGTLALVDQQLALHIGSETPPIDPIEVLTVMPTYLNQRASSIFGGSHQIQRDILAKLVISK</sequence>
<feature type="domain" description="Acyl-CoA dehydrogenase/oxidase N-terminal" evidence="9">
    <location>
        <begin position="16"/>
        <end position="127"/>
    </location>
</feature>
<evidence type="ECO:0000256" key="1">
    <source>
        <dbReference type="ARBA" id="ARBA00001974"/>
    </source>
</evidence>
<dbReference type="Gene3D" id="2.40.110.10">
    <property type="entry name" value="Butyryl-CoA Dehydrogenase, subunit A, domain 2"/>
    <property type="match status" value="1"/>
</dbReference>
<dbReference type="InterPro" id="IPR036250">
    <property type="entry name" value="AcylCo_DH-like_C"/>
</dbReference>
<dbReference type="Gene3D" id="1.10.540.10">
    <property type="entry name" value="Acyl-CoA dehydrogenase/oxidase, N-terminal domain"/>
    <property type="match status" value="1"/>
</dbReference>
<dbReference type="SUPFAM" id="SSF56645">
    <property type="entry name" value="Acyl-CoA dehydrogenase NM domain-like"/>
    <property type="match status" value="1"/>
</dbReference>
<dbReference type="PANTHER" id="PTHR43292:SF3">
    <property type="entry name" value="ACYL-COA DEHYDROGENASE FADE29"/>
    <property type="match status" value="1"/>
</dbReference>